<keyword evidence="2" id="KW-1185">Reference proteome</keyword>
<protein>
    <submittedName>
        <fullName evidence="1">Uncharacterized protein</fullName>
    </submittedName>
</protein>
<reference evidence="1 2" key="1">
    <citation type="journal article" date="2019" name="Sci. Rep.">
        <title>Orb-weaving spider Araneus ventricosus genome elucidates the spidroin gene catalogue.</title>
        <authorList>
            <person name="Kono N."/>
            <person name="Nakamura H."/>
            <person name="Ohtoshi R."/>
            <person name="Moran D.A.P."/>
            <person name="Shinohara A."/>
            <person name="Yoshida Y."/>
            <person name="Fujiwara M."/>
            <person name="Mori M."/>
            <person name="Tomita M."/>
            <person name="Arakawa K."/>
        </authorList>
    </citation>
    <scope>NUCLEOTIDE SEQUENCE [LARGE SCALE GENOMIC DNA]</scope>
</reference>
<gene>
    <name evidence="1" type="ORF">AVEN_172881_1</name>
</gene>
<dbReference type="Proteomes" id="UP000499080">
    <property type="component" value="Unassembled WGS sequence"/>
</dbReference>
<evidence type="ECO:0000313" key="1">
    <source>
        <dbReference type="EMBL" id="GBN79034.1"/>
    </source>
</evidence>
<dbReference type="AlphaFoldDB" id="A0A4Y2RT48"/>
<organism evidence="1 2">
    <name type="scientific">Araneus ventricosus</name>
    <name type="common">Orbweaver spider</name>
    <name type="synonym">Epeira ventricosa</name>
    <dbReference type="NCBI Taxonomy" id="182803"/>
    <lineage>
        <taxon>Eukaryota</taxon>
        <taxon>Metazoa</taxon>
        <taxon>Ecdysozoa</taxon>
        <taxon>Arthropoda</taxon>
        <taxon>Chelicerata</taxon>
        <taxon>Arachnida</taxon>
        <taxon>Araneae</taxon>
        <taxon>Araneomorphae</taxon>
        <taxon>Entelegynae</taxon>
        <taxon>Araneoidea</taxon>
        <taxon>Araneidae</taxon>
        <taxon>Araneus</taxon>
    </lineage>
</organism>
<dbReference type="EMBL" id="BGPR01018389">
    <property type="protein sequence ID" value="GBN79034.1"/>
    <property type="molecule type" value="Genomic_DNA"/>
</dbReference>
<name>A0A4Y2RT48_ARAVE</name>
<sequence length="108" mass="12466">MAKSAKIKFSPCKKEIQRYKEQDIEALDYLKLLDELIKQIEGLKFYFRDSYLACDDESEDLYQSFIGMKDMAIHILIKISCLMAKAQESRELVKIEDSSKSDISGLST</sequence>
<evidence type="ECO:0000313" key="2">
    <source>
        <dbReference type="Proteomes" id="UP000499080"/>
    </source>
</evidence>
<accession>A0A4Y2RT48</accession>
<comment type="caution">
    <text evidence="1">The sequence shown here is derived from an EMBL/GenBank/DDBJ whole genome shotgun (WGS) entry which is preliminary data.</text>
</comment>
<proteinExistence type="predicted"/>